<evidence type="ECO:0000313" key="1">
    <source>
        <dbReference type="EMBL" id="SMO63557.1"/>
    </source>
</evidence>
<dbReference type="RefSeq" id="WP_142454174.1">
    <property type="nucleotide sequence ID" value="NZ_FXTP01000006.1"/>
</dbReference>
<dbReference type="Proteomes" id="UP000317557">
    <property type="component" value="Unassembled WGS sequence"/>
</dbReference>
<gene>
    <name evidence="1" type="ORF">SAMN06265219_106148</name>
</gene>
<keyword evidence="2" id="KW-1185">Reference proteome</keyword>
<evidence type="ECO:0000313" key="2">
    <source>
        <dbReference type="Proteomes" id="UP000317557"/>
    </source>
</evidence>
<organism evidence="1 2">
    <name type="scientific">Gracilimonas mengyeensis</name>
    <dbReference type="NCBI Taxonomy" id="1302730"/>
    <lineage>
        <taxon>Bacteria</taxon>
        <taxon>Pseudomonadati</taxon>
        <taxon>Balneolota</taxon>
        <taxon>Balneolia</taxon>
        <taxon>Balneolales</taxon>
        <taxon>Balneolaceae</taxon>
        <taxon>Gracilimonas</taxon>
    </lineage>
</organism>
<dbReference type="Pfam" id="PF03966">
    <property type="entry name" value="Trm112p"/>
    <property type="match status" value="1"/>
</dbReference>
<dbReference type="OrthoDB" id="678493at2"/>
<dbReference type="Gene3D" id="2.20.25.10">
    <property type="match status" value="1"/>
</dbReference>
<protein>
    <submittedName>
        <fullName evidence="1">Uncharacterized conserved protein YbaR, Trm112 family</fullName>
    </submittedName>
</protein>
<proteinExistence type="predicted"/>
<dbReference type="AlphaFoldDB" id="A0A521CVT0"/>
<reference evidence="1 2" key="1">
    <citation type="submission" date="2017-05" db="EMBL/GenBank/DDBJ databases">
        <authorList>
            <person name="Varghese N."/>
            <person name="Submissions S."/>
        </authorList>
    </citation>
    <scope>NUCLEOTIDE SEQUENCE [LARGE SCALE GENOMIC DNA]</scope>
    <source>
        <strain evidence="1 2">DSM 21985</strain>
    </source>
</reference>
<dbReference type="SUPFAM" id="SSF158997">
    <property type="entry name" value="Trm112p-like"/>
    <property type="match status" value="1"/>
</dbReference>
<accession>A0A521CVT0</accession>
<sequence>MKASLIDKLCCPMDKHDLNMRVFVKHEDGDIIEALLTCPECRRYFPVISGVPIMTLDEYRDKSIEAPTLQRWGVTPAALEGENNFELKEEELLAASGPKALDAPELPGDEG</sequence>
<dbReference type="EMBL" id="FXTP01000006">
    <property type="protein sequence ID" value="SMO63557.1"/>
    <property type="molecule type" value="Genomic_DNA"/>
</dbReference>
<name>A0A521CVT0_9BACT</name>
<dbReference type="InterPro" id="IPR005651">
    <property type="entry name" value="Trm112-like"/>
</dbReference>